<dbReference type="RefSeq" id="WP_039246130.1">
    <property type="nucleotide sequence ID" value="NZ_JWSY01000014.1"/>
</dbReference>
<gene>
    <name evidence="6" type="ORF">RM53_09165</name>
</gene>
<dbReference type="SUPFAM" id="SSF53850">
    <property type="entry name" value="Periplasmic binding protein-like II"/>
    <property type="match status" value="1"/>
</dbReference>
<feature type="domain" description="HTH lysR-type" evidence="5">
    <location>
        <begin position="9"/>
        <end position="66"/>
    </location>
</feature>
<reference evidence="6 7" key="1">
    <citation type="submission" date="2014-12" db="EMBL/GenBank/DDBJ databases">
        <title>Genome sequencing of Brevundimonas nasdae TPW30.</title>
        <authorList>
            <person name="Tan P.W."/>
            <person name="Chan K.-G."/>
        </authorList>
    </citation>
    <scope>NUCLEOTIDE SEQUENCE [LARGE SCALE GENOMIC DNA]</scope>
    <source>
        <strain evidence="6 7">TPW30</strain>
    </source>
</reference>
<evidence type="ECO:0000256" key="4">
    <source>
        <dbReference type="ARBA" id="ARBA00023163"/>
    </source>
</evidence>
<dbReference type="PANTHER" id="PTHR30346:SF0">
    <property type="entry name" value="HCA OPERON TRANSCRIPTIONAL ACTIVATOR HCAR"/>
    <property type="match status" value="1"/>
</dbReference>
<sequence length="327" mass="36197">MAKVSIHAIELRHLRYFVAAAEYGSFRKAGASIGIQQSALSRRIRDLEYHLGAALFHRHSGGVTLTFAGQQFLRRARQILRNVGEGLHDIASIGRSEHGRVKIGIYSSIASGFLAELLQRYADGHPKVQLDLIDDNPAEHVAAIRQLRIDVAFVTGERTWSGCQSARLWSERVFAVLPTSHFLAEEAEVRWEQLAEEMFIINDMAPGQEIHDYLIQSLAAFGHHPSIRTQRVGRENLLSLVALNCGITIVSEAMTAAAFPNILYRPIAGEILPFGAVWSDKNENPALRRLLDLAMSMARLHGANSLTLPSETIEPSAAASRIPDRLQ</sequence>
<dbReference type="InterPro" id="IPR005119">
    <property type="entry name" value="LysR_subst-bd"/>
</dbReference>
<dbReference type="InterPro" id="IPR000847">
    <property type="entry name" value="LysR_HTH_N"/>
</dbReference>
<accession>A0A0B4CNL5</accession>
<dbReference type="AlphaFoldDB" id="A0A0B4CNL5"/>
<evidence type="ECO:0000256" key="2">
    <source>
        <dbReference type="ARBA" id="ARBA00023015"/>
    </source>
</evidence>
<dbReference type="FunFam" id="1.10.10.10:FF:000001">
    <property type="entry name" value="LysR family transcriptional regulator"/>
    <property type="match status" value="1"/>
</dbReference>
<protein>
    <submittedName>
        <fullName evidence="6">LysR family transcriptional regulator</fullName>
    </submittedName>
</protein>
<dbReference type="Proteomes" id="UP000031166">
    <property type="component" value="Unassembled WGS sequence"/>
</dbReference>
<dbReference type="InterPro" id="IPR036390">
    <property type="entry name" value="WH_DNA-bd_sf"/>
</dbReference>
<comment type="caution">
    <text evidence="6">The sequence shown here is derived from an EMBL/GenBank/DDBJ whole genome shotgun (WGS) entry which is preliminary data.</text>
</comment>
<organism evidence="6 7">
    <name type="scientific">Brevundimonas nasdae</name>
    <dbReference type="NCBI Taxonomy" id="172043"/>
    <lineage>
        <taxon>Bacteria</taxon>
        <taxon>Pseudomonadati</taxon>
        <taxon>Pseudomonadota</taxon>
        <taxon>Alphaproteobacteria</taxon>
        <taxon>Caulobacterales</taxon>
        <taxon>Caulobacteraceae</taxon>
        <taxon>Brevundimonas</taxon>
    </lineage>
</organism>
<comment type="similarity">
    <text evidence="1">Belongs to the LysR transcriptional regulatory family.</text>
</comment>
<dbReference type="GO" id="GO:0003677">
    <property type="term" value="F:DNA binding"/>
    <property type="evidence" value="ECO:0007669"/>
    <property type="project" value="UniProtKB-KW"/>
</dbReference>
<proteinExistence type="inferred from homology"/>
<evidence type="ECO:0000256" key="1">
    <source>
        <dbReference type="ARBA" id="ARBA00009437"/>
    </source>
</evidence>
<dbReference type="InterPro" id="IPR036388">
    <property type="entry name" value="WH-like_DNA-bd_sf"/>
</dbReference>
<dbReference type="Gene3D" id="1.10.10.10">
    <property type="entry name" value="Winged helix-like DNA-binding domain superfamily/Winged helix DNA-binding domain"/>
    <property type="match status" value="1"/>
</dbReference>
<dbReference type="Pfam" id="PF03466">
    <property type="entry name" value="LysR_substrate"/>
    <property type="match status" value="1"/>
</dbReference>
<dbReference type="GO" id="GO:0003700">
    <property type="term" value="F:DNA-binding transcription factor activity"/>
    <property type="evidence" value="ECO:0007669"/>
    <property type="project" value="InterPro"/>
</dbReference>
<dbReference type="EMBL" id="JWSY01000014">
    <property type="protein sequence ID" value="KIC58072.1"/>
    <property type="molecule type" value="Genomic_DNA"/>
</dbReference>
<dbReference type="GO" id="GO:0032993">
    <property type="term" value="C:protein-DNA complex"/>
    <property type="evidence" value="ECO:0007669"/>
    <property type="project" value="TreeGrafter"/>
</dbReference>
<evidence type="ECO:0000256" key="3">
    <source>
        <dbReference type="ARBA" id="ARBA00023125"/>
    </source>
</evidence>
<evidence type="ECO:0000259" key="5">
    <source>
        <dbReference type="PROSITE" id="PS50931"/>
    </source>
</evidence>
<dbReference type="Pfam" id="PF00126">
    <property type="entry name" value="HTH_1"/>
    <property type="match status" value="1"/>
</dbReference>
<keyword evidence="2" id="KW-0805">Transcription regulation</keyword>
<dbReference type="STRING" id="172043.RM53_09165"/>
<dbReference type="CDD" id="cd08414">
    <property type="entry name" value="PBP2_LTTR_aromatics_like"/>
    <property type="match status" value="1"/>
</dbReference>
<dbReference type="Gene3D" id="3.40.190.10">
    <property type="entry name" value="Periplasmic binding protein-like II"/>
    <property type="match status" value="2"/>
</dbReference>
<name>A0A0B4CNL5_9CAUL</name>
<evidence type="ECO:0000313" key="6">
    <source>
        <dbReference type="EMBL" id="KIC58072.1"/>
    </source>
</evidence>
<evidence type="ECO:0000313" key="7">
    <source>
        <dbReference type="Proteomes" id="UP000031166"/>
    </source>
</evidence>
<dbReference type="SUPFAM" id="SSF46785">
    <property type="entry name" value="Winged helix' DNA-binding domain"/>
    <property type="match status" value="1"/>
</dbReference>
<dbReference type="PANTHER" id="PTHR30346">
    <property type="entry name" value="TRANSCRIPTIONAL DUAL REGULATOR HCAR-RELATED"/>
    <property type="match status" value="1"/>
</dbReference>
<dbReference type="PRINTS" id="PR00039">
    <property type="entry name" value="HTHLYSR"/>
</dbReference>
<keyword evidence="4" id="KW-0804">Transcription</keyword>
<dbReference type="PROSITE" id="PS50931">
    <property type="entry name" value="HTH_LYSR"/>
    <property type="match status" value="1"/>
</dbReference>
<keyword evidence="3" id="KW-0238">DNA-binding</keyword>